<accession>A0A0H3BYY1</accession>
<gene>
    <name evidence="1" type="ordered locus">Spy49_1061c</name>
</gene>
<sequence length="66" mass="7750">MASRRPGTFLEELIPPVAVCALFQVFLSQIEHDEVRSHVLGTHFLHIFHILESIDKDYWDEFLKLN</sequence>
<dbReference type="Proteomes" id="UP000001039">
    <property type="component" value="Chromosome"/>
</dbReference>
<reference evidence="1 2" key="1">
    <citation type="journal article" date="2008" name="J. Bacteriol.">
        <title>Genome sequence of a nephritogenic and highly transformable M49 strain of Streptococcus pyogenes.</title>
        <authorList>
            <person name="McShan W.M."/>
            <person name="Ferretti J.J."/>
            <person name="Karasawa T."/>
            <person name="Suvorov A.N."/>
            <person name="Lin S."/>
            <person name="Qin B."/>
            <person name="Jia H."/>
            <person name="Kenton S."/>
            <person name="Najar F."/>
            <person name="Wu H."/>
            <person name="Scott J."/>
            <person name="Roe B.A."/>
            <person name="Savic D.J."/>
        </authorList>
    </citation>
    <scope>NUCLEOTIDE SEQUENCE [LARGE SCALE GENOMIC DNA]</scope>
    <source>
        <strain evidence="1 2">NZ131</strain>
    </source>
</reference>
<dbReference type="KEGG" id="soz:Spy49_1061c"/>
<proteinExistence type="predicted"/>
<dbReference type="AlphaFoldDB" id="A0A0H3BYY1"/>
<evidence type="ECO:0000313" key="2">
    <source>
        <dbReference type="Proteomes" id="UP000001039"/>
    </source>
</evidence>
<organism evidence="1 2">
    <name type="scientific">Streptococcus pyogenes serotype M49 (strain NZ131)</name>
    <dbReference type="NCBI Taxonomy" id="471876"/>
    <lineage>
        <taxon>Bacteria</taxon>
        <taxon>Bacillati</taxon>
        <taxon>Bacillota</taxon>
        <taxon>Bacilli</taxon>
        <taxon>Lactobacillales</taxon>
        <taxon>Streptococcaceae</taxon>
        <taxon>Streptococcus</taxon>
    </lineage>
</organism>
<evidence type="ECO:0000313" key="1">
    <source>
        <dbReference type="EMBL" id="ACI60521.1"/>
    </source>
</evidence>
<dbReference type="HOGENOM" id="CLU_2829495_0_0_9"/>
<protein>
    <submittedName>
        <fullName evidence="1">Uncharacterized protein</fullName>
    </submittedName>
</protein>
<name>A0A0H3BYY1_STRPZ</name>
<dbReference type="EMBL" id="CP000829">
    <property type="protein sequence ID" value="ACI60521.1"/>
    <property type="molecule type" value="Genomic_DNA"/>
</dbReference>